<gene>
    <name evidence="3" type="ORF">F6X53_12895</name>
</gene>
<keyword evidence="2" id="KW-0732">Signal</keyword>
<evidence type="ECO:0000313" key="4">
    <source>
        <dbReference type="Proteomes" id="UP000474159"/>
    </source>
</evidence>
<feature type="chain" id="PRO_5026901444" description="Secreted protein" evidence="2">
    <location>
        <begin position="23"/>
        <end position="79"/>
    </location>
</feature>
<keyword evidence="4" id="KW-1185">Reference proteome</keyword>
<dbReference type="OrthoDB" id="8004321at2"/>
<evidence type="ECO:0000256" key="2">
    <source>
        <dbReference type="SAM" id="SignalP"/>
    </source>
</evidence>
<name>A0A6L3SY29_9HYPH</name>
<comment type="caution">
    <text evidence="3">The sequence shown here is derived from an EMBL/GenBank/DDBJ whole genome shotgun (WGS) entry which is preliminary data.</text>
</comment>
<evidence type="ECO:0000256" key="1">
    <source>
        <dbReference type="SAM" id="MobiDB-lite"/>
    </source>
</evidence>
<evidence type="ECO:0008006" key="5">
    <source>
        <dbReference type="Google" id="ProtNLM"/>
    </source>
</evidence>
<protein>
    <recommendedName>
        <fullName evidence="5">Secreted protein</fullName>
    </recommendedName>
</protein>
<feature type="compositionally biased region" description="Basic and acidic residues" evidence="1">
    <location>
        <begin position="41"/>
        <end position="53"/>
    </location>
</feature>
<sequence>MRNTFLAAAALMTVLGAQTASAETTVIRRDAPDAVVVDRPATERKTVETRESGDGCASKTVSKTNEYGDKKTVTKESCD</sequence>
<evidence type="ECO:0000313" key="3">
    <source>
        <dbReference type="EMBL" id="KAB1078899.1"/>
    </source>
</evidence>
<accession>A0A6L3SY29</accession>
<feature type="compositionally biased region" description="Basic and acidic residues" evidence="1">
    <location>
        <begin position="66"/>
        <end position="79"/>
    </location>
</feature>
<organism evidence="3 4">
    <name type="scientific">Methylobacterium soli</name>
    <dbReference type="NCBI Taxonomy" id="553447"/>
    <lineage>
        <taxon>Bacteria</taxon>
        <taxon>Pseudomonadati</taxon>
        <taxon>Pseudomonadota</taxon>
        <taxon>Alphaproteobacteria</taxon>
        <taxon>Hyphomicrobiales</taxon>
        <taxon>Methylobacteriaceae</taxon>
        <taxon>Methylobacterium</taxon>
    </lineage>
</organism>
<proteinExistence type="predicted"/>
<feature type="region of interest" description="Disordered" evidence="1">
    <location>
        <begin position="41"/>
        <end position="79"/>
    </location>
</feature>
<dbReference type="Proteomes" id="UP000474159">
    <property type="component" value="Unassembled WGS sequence"/>
</dbReference>
<dbReference type="EMBL" id="VZZK01000011">
    <property type="protein sequence ID" value="KAB1078899.1"/>
    <property type="molecule type" value="Genomic_DNA"/>
</dbReference>
<dbReference type="AlphaFoldDB" id="A0A6L3SY29"/>
<dbReference type="RefSeq" id="WP_151000431.1">
    <property type="nucleotide sequence ID" value="NZ_BPQY01000618.1"/>
</dbReference>
<feature type="signal peptide" evidence="2">
    <location>
        <begin position="1"/>
        <end position="22"/>
    </location>
</feature>
<reference evidence="3 4" key="1">
    <citation type="submission" date="2019-09" db="EMBL/GenBank/DDBJ databases">
        <title>YIM 48816 draft genome.</title>
        <authorList>
            <person name="Jiang L."/>
        </authorList>
    </citation>
    <scope>NUCLEOTIDE SEQUENCE [LARGE SCALE GENOMIC DNA]</scope>
    <source>
        <strain evidence="3 4">YIM 48816</strain>
    </source>
</reference>